<organism evidence="1 2">
    <name type="scientific">Streptomyces griseoruber</name>
    <dbReference type="NCBI Taxonomy" id="1943"/>
    <lineage>
        <taxon>Bacteria</taxon>
        <taxon>Bacillati</taxon>
        <taxon>Actinomycetota</taxon>
        <taxon>Actinomycetes</taxon>
        <taxon>Kitasatosporales</taxon>
        <taxon>Streptomycetaceae</taxon>
        <taxon>Streptomyces</taxon>
    </lineage>
</organism>
<dbReference type="EMBL" id="LMWW01000040">
    <property type="protein sequence ID" value="KUN80872.1"/>
    <property type="molecule type" value="Genomic_DNA"/>
</dbReference>
<evidence type="ECO:0000313" key="2">
    <source>
        <dbReference type="Proteomes" id="UP000052982"/>
    </source>
</evidence>
<keyword evidence="2" id="KW-1185">Reference proteome</keyword>
<dbReference type="OrthoDB" id="4532668at2"/>
<reference evidence="1 2" key="1">
    <citation type="submission" date="2015-10" db="EMBL/GenBank/DDBJ databases">
        <title>Draft genome sequence of Streptomyces griseoruber DSM 40281, type strain for the species Streptomyces griseoruber.</title>
        <authorList>
            <person name="Ruckert C."/>
            <person name="Winkler A."/>
            <person name="Kalinowski J."/>
            <person name="Kampfer P."/>
            <person name="Glaeser S."/>
        </authorList>
    </citation>
    <scope>NUCLEOTIDE SEQUENCE [LARGE SCALE GENOMIC DNA]</scope>
    <source>
        <strain evidence="1 2">DSM 40281</strain>
    </source>
</reference>
<gene>
    <name evidence="1" type="ORF">AQJ64_25195</name>
</gene>
<proteinExistence type="predicted"/>
<dbReference type="STRING" id="1943.AQJ64_25195"/>
<comment type="caution">
    <text evidence="1">The sequence shown here is derived from an EMBL/GenBank/DDBJ whole genome shotgun (WGS) entry which is preliminary data.</text>
</comment>
<dbReference type="RefSeq" id="WP_055638300.1">
    <property type="nucleotide sequence ID" value="NZ_JBIRRP010000015.1"/>
</dbReference>
<accession>A0A101SVF4</accession>
<dbReference type="SUPFAM" id="SSF50494">
    <property type="entry name" value="Trypsin-like serine proteases"/>
    <property type="match status" value="1"/>
</dbReference>
<sequence>MVTPVDHGGWRARVHDRADVRADLLGSGFLVSPVHVLTCAHVIAPEPHRALERVWVDFPAVGGSPGAWASTQLAPGWTPGRYGHDLGLVTLDHPVPVRPAAVASAPVRPGDVLRAFGHVDEQGAWAVVTAIGADGPGGCVQVDHDRRGVQLVRHGYSGGPVLRAFPGPPYAVDTVVAMTVAADNAGTAWVLPAAAFARVLPVLRERLPKVFGADTFRHDPRIVAGLDALFREDKDYDTALSAFQEAMPAWGDRADLWYYIGLATLRGRCPRAYPAQVVEDLQRFFRRKTGEFRARNGGADPDCPHLYALWAVVQEDHYLSRGLSAGSPGIGRLRELASRPDAARLAELRSALHRCSSPTLAQLRPC</sequence>
<dbReference type="InterPro" id="IPR009003">
    <property type="entry name" value="Peptidase_S1_PA"/>
</dbReference>
<dbReference type="AlphaFoldDB" id="A0A101SVF4"/>
<dbReference type="Pfam" id="PF13365">
    <property type="entry name" value="Trypsin_2"/>
    <property type="match status" value="1"/>
</dbReference>
<dbReference type="Gene3D" id="2.40.10.120">
    <property type="match status" value="1"/>
</dbReference>
<dbReference type="Proteomes" id="UP000052982">
    <property type="component" value="Unassembled WGS sequence"/>
</dbReference>
<evidence type="ECO:0008006" key="3">
    <source>
        <dbReference type="Google" id="ProtNLM"/>
    </source>
</evidence>
<name>A0A101SVF4_9ACTN</name>
<evidence type="ECO:0000313" key="1">
    <source>
        <dbReference type="EMBL" id="KUN80872.1"/>
    </source>
</evidence>
<protein>
    <recommendedName>
        <fullName evidence="3">Serine protease</fullName>
    </recommendedName>
</protein>